<dbReference type="GO" id="GO:0003724">
    <property type="term" value="F:RNA helicase activity"/>
    <property type="evidence" value="ECO:0007669"/>
    <property type="project" value="UniProtKB-UniRule"/>
</dbReference>
<comment type="subunit">
    <text evidence="11">Part of the 43S pre-initiation complex (PIC).</text>
</comment>
<accession>A0AAD1SAQ0</accession>
<feature type="compositionally biased region" description="Basic and acidic residues" evidence="12">
    <location>
        <begin position="243"/>
        <end position="254"/>
    </location>
</feature>
<dbReference type="PROSITE" id="PS51194">
    <property type="entry name" value="HELICASE_CTER"/>
    <property type="match status" value="1"/>
</dbReference>
<reference evidence="15" key="1">
    <citation type="submission" date="2022-03" db="EMBL/GenBank/DDBJ databases">
        <authorList>
            <person name="Alioto T."/>
            <person name="Alioto T."/>
            <person name="Gomez Garrido J."/>
        </authorList>
    </citation>
    <scope>NUCLEOTIDE SEQUENCE</scope>
</reference>
<dbReference type="Pfam" id="PF24385">
    <property type="entry name" value="DSRM_DHX29"/>
    <property type="match status" value="1"/>
</dbReference>
<evidence type="ECO:0000256" key="9">
    <source>
        <dbReference type="ARBA" id="ARBA00023054"/>
    </source>
</evidence>
<dbReference type="InterPro" id="IPR059023">
    <property type="entry name" value="RNA_hel_CTD"/>
</dbReference>
<evidence type="ECO:0000256" key="8">
    <source>
        <dbReference type="ARBA" id="ARBA00022917"/>
    </source>
</evidence>
<organism evidence="15 16">
    <name type="scientific">Pelobates cultripes</name>
    <name type="common">Western spadefoot toad</name>
    <dbReference type="NCBI Taxonomy" id="61616"/>
    <lineage>
        <taxon>Eukaryota</taxon>
        <taxon>Metazoa</taxon>
        <taxon>Chordata</taxon>
        <taxon>Craniata</taxon>
        <taxon>Vertebrata</taxon>
        <taxon>Euteleostomi</taxon>
        <taxon>Amphibia</taxon>
        <taxon>Batrachia</taxon>
        <taxon>Anura</taxon>
        <taxon>Pelobatoidea</taxon>
        <taxon>Pelobatidae</taxon>
        <taxon>Pelobates</taxon>
    </lineage>
</organism>
<dbReference type="SMART" id="SM00847">
    <property type="entry name" value="HA2"/>
    <property type="match status" value="1"/>
</dbReference>
<dbReference type="InterPro" id="IPR001650">
    <property type="entry name" value="Helicase_C-like"/>
</dbReference>
<dbReference type="PROSITE" id="PS51192">
    <property type="entry name" value="HELICASE_ATP_BIND_1"/>
    <property type="match status" value="1"/>
</dbReference>
<dbReference type="Gene3D" id="3.40.50.300">
    <property type="entry name" value="P-loop containing nucleotide triphosphate hydrolases"/>
    <property type="match status" value="2"/>
</dbReference>
<keyword evidence="3 11" id="KW-0396">Initiation factor</keyword>
<dbReference type="HAMAP" id="MF_03068">
    <property type="entry name" value="DHX29"/>
    <property type="match status" value="1"/>
</dbReference>
<dbReference type="InterPro" id="IPR034730">
    <property type="entry name" value="DHX29"/>
</dbReference>
<dbReference type="Pfam" id="PF00271">
    <property type="entry name" value="Helicase_C"/>
    <property type="match status" value="1"/>
</dbReference>
<dbReference type="GO" id="GO:0045948">
    <property type="term" value="P:positive regulation of translational initiation"/>
    <property type="evidence" value="ECO:0007669"/>
    <property type="project" value="UniProtKB-UniRule"/>
</dbReference>
<dbReference type="CDD" id="cd17975">
    <property type="entry name" value="DEXHc_DHX29"/>
    <property type="match status" value="1"/>
</dbReference>
<keyword evidence="16" id="KW-1185">Reference proteome</keyword>
<feature type="compositionally biased region" description="Basic and acidic residues" evidence="12">
    <location>
        <begin position="206"/>
        <end position="216"/>
    </location>
</feature>
<feature type="compositionally biased region" description="Polar residues" evidence="12">
    <location>
        <begin position="11"/>
        <end position="27"/>
    </location>
</feature>
<dbReference type="InterPro" id="IPR056328">
    <property type="entry name" value="DSRM_DHX29"/>
</dbReference>
<dbReference type="FunFam" id="3.40.50.300:FF:000325">
    <property type="entry name" value="ATP-dependent RNA helicase DHX29"/>
    <property type="match status" value="1"/>
</dbReference>
<evidence type="ECO:0000256" key="3">
    <source>
        <dbReference type="ARBA" id="ARBA00022540"/>
    </source>
</evidence>
<feature type="region of interest" description="Disordered" evidence="12">
    <location>
        <begin position="191"/>
        <end position="216"/>
    </location>
</feature>
<dbReference type="CDD" id="cd18791">
    <property type="entry name" value="SF2_C_RHA"/>
    <property type="match status" value="1"/>
</dbReference>
<feature type="domain" description="Helicase ATP-binding" evidence="13">
    <location>
        <begin position="583"/>
        <end position="756"/>
    </location>
</feature>
<protein>
    <recommendedName>
        <fullName evidence="11">ATP-dependent RNA helicase DHX29</fullName>
        <ecNumber evidence="11">3.6.4.13</ecNumber>
    </recommendedName>
    <alternativeName>
        <fullName evidence="11">DEAH box protein 29</fullName>
    </alternativeName>
</protein>
<evidence type="ECO:0000259" key="14">
    <source>
        <dbReference type="PROSITE" id="PS51194"/>
    </source>
</evidence>
<dbReference type="Pfam" id="PF07717">
    <property type="entry name" value="OB_NTP_bind"/>
    <property type="match status" value="1"/>
</dbReference>
<comment type="catalytic activity">
    <reaction evidence="10 11">
        <text>ATP + H2O = ADP + phosphate + H(+)</text>
        <dbReference type="Rhea" id="RHEA:13065"/>
        <dbReference type="ChEBI" id="CHEBI:15377"/>
        <dbReference type="ChEBI" id="CHEBI:15378"/>
        <dbReference type="ChEBI" id="CHEBI:30616"/>
        <dbReference type="ChEBI" id="CHEBI:43474"/>
        <dbReference type="ChEBI" id="CHEBI:456216"/>
        <dbReference type="EC" id="3.6.4.13"/>
    </reaction>
</comment>
<evidence type="ECO:0000256" key="2">
    <source>
        <dbReference type="ARBA" id="ARBA00022490"/>
    </source>
</evidence>
<dbReference type="InterPro" id="IPR014001">
    <property type="entry name" value="Helicase_ATP-bd"/>
</dbReference>
<evidence type="ECO:0000256" key="5">
    <source>
        <dbReference type="ARBA" id="ARBA00022801"/>
    </source>
</evidence>
<feature type="compositionally biased region" description="Basic residues" evidence="12">
    <location>
        <begin position="1"/>
        <end position="10"/>
    </location>
</feature>
<dbReference type="EC" id="3.6.4.13" evidence="11"/>
<sequence>MGGKNKKSRHGNSTSVQAVVASANKSRVTADQKASGEDTTKKPGSKSANVAGVNKELKSKQGPKTYSFGSSADASSSANHNKSVLKVVIDCNLEKRIISLINEHKKLNCDKGTVSGRLTSKKLQDLYVALQELSFKSEHIEEAMTNTVLYGGDLHSALDWLCLNLPDDALPEGFCQQFVEEETRIRPKYQPTPQKLISPSVSNNGKAKEGTELKASNEKEMSMKEWILRYAERESDEEEEMDASEKDPEKEHFDPNERYLELTAKLLDARAHAACTKQEKDKSSQREAQEKIKKYLQEMKSLEEHPMFNPQVKITEVKAENKKAPSPSAEEGNVNFNLFENTANAPAPAPAPAPEEKVKKKPPLDIRNFDYTSRSWTGKSPKQFLIDWCRKHFPKSPNPSFEKIPVGKYWRSRVKIIKSQEDVMSVCPTIVTEDSMQAQHLAATLALYQLTKGQSVHQLLPHTYRDVWLEWSDEEKSKLEQNKMESNKPRDQFISKLLSKLKLQQQQQEQPVTETKVLTDPEDSWENLASEDDLNQMALDRMEMDNLEPVRNLFVKARDSAKYQRLLNEREQLPVFAHKNIILETLNRHRVIVVAGETGSGKSTQVPQFLLEDMLQNRWNSGKCNIVCTQPRRISAMSLATRVCEELGCESGPGGRNSLCGYQIRMESRTGEFTRLLYCTTGILLRKLQDDSMLKNITHVIVDEVHERTVQSDFLLIILREILHKRSDLHLVLMSATVDAEKFSRYFTHCPIIRISGRTYPVEVFHLEDIVEETGFVLEQDSEYCQRFLEDDEEITLSITGKGGSSKKYQEFIPGQLSTDLDPSPHYQKFSNRTRHAVLYMNPNKINLDLILQLLIFLDKSAQYRNVEGAVLIFLPGLADIQQLYDLLSSDKRFQDRRRYKVIALHSILSSQDQAEAFILPPPGTRKIVLATNIAETGITIPDVVFVIDAGRTKENRYHESSQMSSLVETFISKASALQRQGRAGRVRPGFCFRLYTEERFGSFLAYSVPEILRVPLEELCLHIMKCDLGSPEDFLSKALDPPQLQVISNAMNLLRKIGACELTLPKLTPLGQHLAALPVNVKIGKMLIFGAIFGCLDTVAILAATMTEKSPFITPIGRKDEADLAKSALAIANSDHLTIFRAYMGWKLSRGEGYNSEMSYCRKNFLNRKALLTIEDVKQELIRLVSAAGFQCPLPVGPKEHYGHGDKRIFSPHETSLLKAVLAAGLYDNVGKILFTKSVDITEKLACMVETAQGKAQVHPSSVNRDLQVYGWLLYQEKVKYSKIFLRETTLISPFPILLFGGNIEVQHRERLLTVDDWIHFQAPVKIAVIFKELRVLIESVLKKKLENPKMSLEDDKILSIIKELIRNEQ</sequence>
<dbReference type="PANTHER" id="PTHR18934:SF264">
    <property type="entry name" value="ATP-DEPENDENT RNA HELICASE DHX29"/>
    <property type="match status" value="1"/>
</dbReference>
<dbReference type="SMART" id="SM00487">
    <property type="entry name" value="DEXDc"/>
    <property type="match status" value="1"/>
</dbReference>
<proteinExistence type="inferred from homology"/>
<feature type="region of interest" description="Disordered" evidence="12">
    <location>
        <begin position="232"/>
        <end position="254"/>
    </location>
</feature>
<evidence type="ECO:0000256" key="4">
    <source>
        <dbReference type="ARBA" id="ARBA00022741"/>
    </source>
</evidence>
<comment type="similarity">
    <text evidence="1 11">Belongs to the DEAD box helicase family. DEAH subfamily.</text>
</comment>
<dbReference type="PANTHER" id="PTHR18934">
    <property type="entry name" value="ATP-DEPENDENT RNA HELICASE"/>
    <property type="match status" value="1"/>
</dbReference>
<dbReference type="FunFam" id="1.20.120.1080:FF:000002">
    <property type="entry name" value="Putative ATP-dependent RNA helicase DHX36"/>
    <property type="match status" value="1"/>
</dbReference>
<feature type="compositionally biased region" description="Basic and acidic residues" evidence="12">
    <location>
        <begin position="28"/>
        <end position="41"/>
    </location>
</feature>
<dbReference type="Pfam" id="PF26026">
    <property type="entry name" value="RNA_hel_CTD"/>
    <property type="match status" value="1"/>
</dbReference>
<dbReference type="InterPro" id="IPR011709">
    <property type="entry name" value="DEAD-box_helicase_OB_fold"/>
</dbReference>
<evidence type="ECO:0000256" key="11">
    <source>
        <dbReference type="HAMAP-Rule" id="MF_03068"/>
    </source>
</evidence>
<dbReference type="GO" id="GO:0005524">
    <property type="term" value="F:ATP binding"/>
    <property type="evidence" value="ECO:0007669"/>
    <property type="project" value="UniProtKB-UniRule"/>
</dbReference>
<evidence type="ECO:0000256" key="10">
    <source>
        <dbReference type="ARBA" id="ARBA00047984"/>
    </source>
</evidence>
<comment type="subcellular location">
    <subcellularLocation>
        <location evidence="11">Cytoplasm</location>
    </subcellularLocation>
</comment>
<dbReference type="GO" id="GO:0005737">
    <property type="term" value="C:cytoplasm"/>
    <property type="evidence" value="ECO:0007669"/>
    <property type="project" value="UniProtKB-SubCell"/>
</dbReference>
<evidence type="ECO:0000313" key="16">
    <source>
        <dbReference type="Proteomes" id="UP001295444"/>
    </source>
</evidence>
<name>A0AAD1SAQ0_PELCU</name>
<gene>
    <name evidence="11" type="primary">DHX29</name>
    <name evidence="15" type="ORF">PECUL_23A042181</name>
</gene>
<dbReference type="FunFam" id="3.40.50.300:FF:000500">
    <property type="entry name" value="ATP-dependent RNA helicase DHX29"/>
    <property type="match status" value="1"/>
</dbReference>
<feature type="region of interest" description="Disordered" evidence="12">
    <location>
        <begin position="1"/>
        <end position="77"/>
    </location>
</feature>
<dbReference type="SMART" id="SM00490">
    <property type="entry name" value="HELICc"/>
    <property type="match status" value="1"/>
</dbReference>
<dbReference type="Pfam" id="PF00270">
    <property type="entry name" value="DEAD"/>
    <property type="match status" value="1"/>
</dbReference>
<keyword evidence="2 11" id="KW-0963">Cytoplasm</keyword>
<dbReference type="GO" id="GO:0003723">
    <property type="term" value="F:RNA binding"/>
    <property type="evidence" value="ECO:0007669"/>
    <property type="project" value="TreeGrafter"/>
</dbReference>
<dbReference type="SUPFAM" id="SSF52540">
    <property type="entry name" value="P-loop containing nucleoside triphosphate hydrolases"/>
    <property type="match status" value="1"/>
</dbReference>
<evidence type="ECO:0000256" key="7">
    <source>
        <dbReference type="ARBA" id="ARBA00022840"/>
    </source>
</evidence>
<keyword evidence="9" id="KW-0175">Coiled coil</keyword>
<dbReference type="EMBL" id="OW240916">
    <property type="protein sequence ID" value="CAH2296326.1"/>
    <property type="molecule type" value="Genomic_DNA"/>
</dbReference>
<dbReference type="InterPro" id="IPR027417">
    <property type="entry name" value="P-loop_NTPase"/>
</dbReference>
<keyword evidence="6 11" id="KW-0347">Helicase</keyword>
<feature type="region of interest" description="Disordered" evidence="12">
    <location>
        <begin position="342"/>
        <end position="361"/>
    </location>
</feature>
<evidence type="ECO:0000259" key="13">
    <source>
        <dbReference type="PROSITE" id="PS51192"/>
    </source>
</evidence>
<dbReference type="InterPro" id="IPR056890">
    <property type="entry name" value="UBA_DHX29-like"/>
</dbReference>
<evidence type="ECO:0000256" key="6">
    <source>
        <dbReference type="ARBA" id="ARBA00022806"/>
    </source>
</evidence>
<feature type="domain" description="Helicase C-terminal" evidence="14">
    <location>
        <begin position="850"/>
        <end position="1028"/>
    </location>
</feature>
<keyword evidence="8 11" id="KW-0648">Protein biosynthesis</keyword>
<keyword evidence="5 11" id="KW-0378">Hydrolase</keyword>
<feature type="compositionally biased region" description="Polar residues" evidence="12">
    <location>
        <begin position="191"/>
        <end position="205"/>
    </location>
</feature>
<dbReference type="InterPro" id="IPR011545">
    <property type="entry name" value="DEAD/DEAH_box_helicase_dom"/>
</dbReference>
<dbReference type="Pfam" id="PF24899">
    <property type="entry name" value="UBA_DHX29"/>
    <property type="match status" value="1"/>
</dbReference>
<evidence type="ECO:0000256" key="1">
    <source>
        <dbReference type="ARBA" id="ARBA00008792"/>
    </source>
</evidence>
<dbReference type="InterPro" id="IPR007502">
    <property type="entry name" value="Helicase-assoc_dom"/>
</dbReference>
<evidence type="ECO:0000313" key="15">
    <source>
        <dbReference type="EMBL" id="CAH2296326.1"/>
    </source>
</evidence>
<evidence type="ECO:0000256" key="12">
    <source>
        <dbReference type="SAM" id="MobiDB-lite"/>
    </source>
</evidence>
<dbReference type="GO" id="GO:0003743">
    <property type="term" value="F:translation initiation factor activity"/>
    <property type="evidence" value="ECO:0007669"/>
    <property type="project" value="UniProtKB-KW"/>
</dbReference>
<dbReference type="Proteomes" id="UP001295444">
    <property type="component" value="Chromosome 05"/>
</dbReference>
<keyword evidence="7 11" id="KW-0067">ATP-binding</keyword>
<comment type="function">
    <text evidence="11">ATP-binding RNA helicase involved in translation initiation. Part of the 43S pre-initiation complex that is required for efficient initiation on mRNAs of higher eukaryotes with structured 5'-UTRs by promoting efficient NTPase-dependent 48S complex formation. Specifically binds to the 40S ribosome near the mRNA entrance. Does not possess a processive helicase activity.</text>
</comment>
<keyword evidence="4 11" id="KW-0547">Nucleotide-binding</keyword>
<dbReference type="Pfam" id="PF21010">
    <property type="entry name" value="HA2_C"/>
    <property type="match status" value="1"/>
</dbReference>
<dbReference type="GO" id="GO:0016818">
    <property type="term" value="F:hydrolase activity, acting on acid anhydrides, in phosphorus-containing anhydrides"/>
    <property type="evidence" value="ECO:0007669"/>
    <property type="project" value="UniProtKB-UniRule"/>
</dbReference>
<dbReference type="Gene3D" id="1.20.120.1080">
    <property type="match status" value="1"/>
</dbReference>